<accession>A0A1F7RXD5</accession>
<comment type="similarity">
    <text evidence="10">Belongs to the ApbE family.</text>
</comment>
<dbReference type="Pfam" id="PF02424">
    <property type="entry name" value="ApbE"/>
    <property type="match status" value="1"/>
</dbReference>
<keyword evidence="5 10" id="KW-0479">Metal-binding</keyword>
<evidence type="ECO:0000313" key="12">
    <source>
        <dbReference type="EMBL" id="OGL46080.1"/>
    </source>
</evidence>
<evidence type="ECO:0000256" key="6">
    <source>
        <dbReference type="ARBA" id="ARBA00022827"/>
    </source>
</evidence>
<evidence type="ECO:0000256" key="8">
    <source>
        <dbReference type="ARBA" id="ARBA00031306"/>
    </source>
</evidence>
<dbReference type="InterPro" id="IPR003374">
    <property type="entry name" value="ApbE-like_sf"/>
</dbReference>
<feature type="binding site" evidence="11">
    <location>
        <position position="305"/>
    </location>
    <ligand>
        <name>Mg(2+)</name>
        <dbReference type="ChEBI" id="CHEBI:18420"/>
    </ligand>
</feature>
<protein>
    <recommendedName>
        <fullName evidence="2 10">FAD:protein FMN transferase</fullName>
        <ecNumber evidence="1 10">2.7.1.180</ecNumber>
    </recommendedName>
    <alternativeName>
        <fullName evidence="8 10">Flavin transferase</fullName>
    </alternativeName>
</protein>
<evidence type="ECO:0000256" key="4">
    <source>
        <dbReference type="ARBA" id="ARBA00022679"/>
    </source>
</evidence>
<dbReference type="AlphaFoldDB" id="A0A1F7RXD5"/>
<dbReference type="PIRSF" id="PIRSF006268">
    <property type="entry name" value="ApbE"/>
    <property type="match status" value="1"/>
</dbReference>
<evidence type="ECO:0000256" key="5">
    <source>
        <dbReference type="ARBA" id="ARBA00022723"/>
    </source>
</evidence>
<dbReference type="SUPFAM" id="SSF143631">
    <property type="entry name" value="ApbE-like"/>
    <property type="match status" value="1"/>
</dbReference>
<keyword evidence="4 10" id="KW-0808">Transferase</keyword>
<dbReference type="EMBL" id="MGDD01000147">
    <property type="protein sequence ID" value="OGL46080.1"/>
    <property type="molecule type" value="Genomic_DNA"/>
</dbReference>
<feature type="binding site" evidence="11">
    <location>
        <position position="189"/>
    </location>
    <ligand>
        <name>Mg(2+)</name>
        <dbReference type="ChEBI" id="CHEBI:18420"/>
    </ligand>
</feature>
<evidence type="ECO:0000256" key="2">
    <source>
        <dbReference type="ARBA" id="ARBA00016337"/>
    </source>
</evidence>
<keyword evidence="7 10" id="KW-0460">Magnesium</keyword>
<evidence type="ECO:0000256" key="10">
    <source>
        <dbReference type="PIRNR" id="PIRNR006268"/>
    </source>
</evidence>
<comment type="cofactor">
    <cofactor evidence="11">
        <name>Mg(2+)</name>
        <dbReference type="ChEBI" id="CHEBI:18420"/>
    </cofactor>
    <cofactor evidence="11">
        <name>Mn(2+)</name>
        <dbReference type="ChEBI" id="CHEBI:29035"/>
    </cofactor>
    <text evidence="11">Magnesium. Can also use manganese.</text>
</comment>
<evidence type="ECO:0000256" key="7">
    <source>
        <dbReference type="ARBA" id="ARBA00022842"/>
    </source>
</evidence>
<proteinExistence type="inferred from homology"/>
<evidence type="ECO:0000256" key="3">
    <source>
        <dbReference type="ARBA" id="ARBA00022630"/>
    </source>
</evidence>
<dbReference type="PANTHER" id="PTHR30040">
    <property type="entry name" value="THIAMINE BIOSYNTHESIS LIPOPROTEIN APBE"/>
    <property type="match status" value="1"/>
</dbReference>
<comment type="catalytic activity">
    <reaction evidence="9 10">
        <text>L-threonyl-[protein] + FAD = FMN-L-threonyl-[protein] + AMP + H(+)</text>
        <dbReference type="Rhea" id="RHEA:36847"/>
        <dbReference type="Rhea" id="RHEA-COMP:11060"/>
        <dbReference type="Rhea" id="RHEA-COMP:11061"/>
        <dbReference type="ChEBI" id="CHEBI:15378"/>
        <dbReference type="ChEBI" id="CHEBI:30013"/>
        <dbReference type="ChEBI" id="CHEBI:57692"/>
        <dbReference type="ChEBI" id="CHEBI:74257"/>
        <dbReference type="ChEBI" id="CHEBI:456215"/>
        <dbReference type="EC" id="2.7.1.180"/>
    </reaction>
</comment>
<comment type="caution">
    <text evidence="12">The sequence shown here is derived from an EMBL/GenBank/DDBJ whole genome shotgun (WGS) entry which is preliminary data.</text>
</comment>
<keyword evidence="6 10" id="KW-0274">FAD</keyword>
<feature type="binding site" evidence="11">
    <location>
        <position position="301"/>
    </location>
    <ligand>
        <name>Mg(2+)</name>
        <dbReference type="ChEBI" id="CHEBI:18420"/>
    </ligand>
</feature>
<dbReference type="EC" id="2.7.1.180" evidence="1 10"/>
<reference evidence="12 13" key="1">
    <citation type="journal article" date="2016" name="Nat. Commun.">
        <title>Thousands of microbial genomes shed light on interconnected biogeochemical processes in an aquifer system.</title>
        <authorList>
            <person name="Anantharaman K."/>
            <person name="Brown C.T."/>
            <person name="Hug L.A."/>
            <person name="Sharon I."/>
            <person name="Castelle C.J."/>
            <person name="Probst A.J."/>
            <person name="Thomas B.C."/>
            <person name="Singh A."/>
            <person name="Wilkins M.J."/>
            <person name="Karaoz U."/>
            <person name="Brodie E.L."/>
            <person name="Williams K.H."/>
            <person name="Hubbard S.S."/>
            <person name="Banfield J.F."/>
        </authorList>
    </citation>
    <scope>NUCLEOTIDE SEQUENCE [LARGE SCALE GENOMIC DNA]</scope>
</reference>
<gene>
    <name evidence="12" type="ORF">A2161_17365</name>
</gene>
<dbReference type="InterPro" id="IPR024932">
    <property type="entry name" value="ApbE"/>
</dbReference>
<evidence type="ECO:0000256" key="1">
    <source>
        <dbReference type="ARBA" id="ARBA00011955"/>
    </source>
</evidence>
<name>A0A1F7RXD5_9BACT</name>
<dbReference type="GO" id="GO:0046872">
    <property type="term" value="F:metal ion binding"/>
    <property type="evidence" value="ECO:0007669"/>
    <property type="project" value="UniProtKB-UniRule"/>
</dbReference>
<evidence type="ECO:0000256" key="9">
    <source>
        <dbReference type="ARBA" id="ARBA00048540"/>
    </source>
</evidence>
<dbReference type="Proteomes" id="UP000179266">
    <property type="component" value="Unassembled WGS sequence"/>
</dbReference>
<keyword evidence="3 10" id="KW-0285">Flavoprotein</keyword>
<evidence type="ECO:0000256" key="11">
    <source>
        <dbReference type="PIRSR" id="PIRSR006268-2"/>
    </source>
</evidence>
<evidence type="ECO:0000313" key="13">
    <source>
        <dbReference type="Proteomes" id="UP000179266"/>
    </source>
</evidence>
<dbReference type="PANTHER" id="PTHR30040:SF2">
    <property type="entry name" value="FAD:PROTEIN FMN TRANSFERASE"/>
    <property type="match status" value="1"/>
</dbReference>
<sequence length="368" mass="41417">MAKFISLSKNMKLTKKISKNSCIGIISTMFFFGLVDCNSIRDFKEIRMIMGTYVEIQIWSSQIEKAREIINEAFSAVEQVDRNMSHYRPDSIISELNRQSGSSYKIHDRDTFQVIKTATEISKLSNGAFDITIGPLMKLWFSNRNQNMLPDQEAILNTIQSIGYKHYRLDNQSQTIFLDLQGLQFDLSAIAKGFAVDRAIEVLKKNQITRALVNAGGDLYALDPPPGKSAWNVGLRDPFDQNNIILEIPLVNSALATSGNYENFFEVDNKRYCHIIDPRTGYPVPEIASVTVKSDSAVMTDALATTFFVMGYPEGLKMAESMTNTEIVMIACENHKITAFVTDGFKTLKKLMKPLTISKEMKIAVCHD</sequence>
<dbReference type="GO" id="GO:0016740">
    <property type="term" value="F:transferase activity"/>
    <property type="evidence" value="ECO:0007669"/>
    <property type="project" value="UniProtKB-UniRule"/>
</dbReference>
<organism evidence="12 13">
    <name type="scientific">Candidatus Schekmanbacteria bacterium RBG_13_48_7</name>
    <dbReference type="NCBI Taxonomy" id="1817878"/>
    <lineage>
        <taxon>Bacteria</taxon>
        <taxon>Candidatus Schekmaniibacteriota</taxon>
    </lineage>
</organism>
<dbReference type="Gene3D" id="3.10.520.10">
    <property type="entry name" value="ApbE-like domains"/>
    <property type="match status" value="1"/>
</dbReference>